<dbReference type="EnsemblProtists" id="EOD08565">
    <property type="protein sequence ID" value="EOD08565"/>
    <property type="gene ID" value="EMIHUDRAFT_217269"/>
</dbReference>
<evidence type="ECO:0000313" key="6">
    <source>
        <dbReference type="EnsemblProtists" id="EOD08565"/>
    </source>
</evidence>
<keyword evidence="3" id="KW-0862">Zinc</keyword>
<dbReference type="AlphaFoldDB" id="A0A0D3IBD0"/>
<dbReference type="Pfam" id="PF02008">
    <property type="entry name" value="zf-CXXC"/>
    <property type="match status" value="1"/>
</dbReference>
<proteinExistence type="predicted"/>
<feature type="domain" description="CXXC-type" evidence="5">
    <location>
        <begin position="1"/>
        <end position="43"/>
    </location>
</feature>
<dbReference type="eggNOG" id="ENOG502SCUE">
    <property type="taxonomic scope" value="Eukaryota"/>
</dbReference>
<evidence type="ECO:0000256" key="4">
    <source>
        <dbReference type="SAM" id="MobiDB-lite"/>
    </source>
</evidence>
<dbReference type="Proteomes" id="UP000013827">
    <property type="component" value="Unassembled WGS sequence"/>
</dbReference>
<dbReference type="PaxDb" id="2903-EOD08565"/>
<evidence type="ECO:0000256" key="1">
    <source>
        <dbReference type="ARBA" id="ARBA00022723"/>
    </source>
</evidence>
<keyword evidence="7" id="KW-1185">Reference proteome</keyword>
<reference evidence="7" key="1">
    <citation type="journal article" date="2013" name="Nature">
        <title>Pan genome of the phytoplankton Emiliania underpins its global distribution.</title>
        <authorList>
            <person name="Read B.A."/>
            <person name="Kegel J."/>
            <person name="Klute M.J."/>
            <person name="Kuo A."/>
            <person name="Lefebvre S.C."/>
            <person name="Maumus F."/>
            <person name="Mayer C."/>
            <person name="Miller J."/>
            <person name="Monier A."/>
            <person name="Salamov A."/>
            <person name="Young J."/>
            <person name="Aguilar M."/>
            <person name="Claverie J.M."/>
            <person name="Frickenhaus S."/>
            <person name="Gonzalez K."/>
            <person name="Herman E.K."/>
            <person name="Lin Y.C."/>
            <person name="Napier J."/>
            <person name="Ogata H."/>
            <person name="Sarno A.F."/>
            <person name="Shmutz J."/>
            <person name="Schroeder D."/>
            <person name="de Vargas C."/>
            <person name="Verret F."/>
            <person name="von Dassow P."/>
            <person name="Valentin K."/>
            <person name="Van de Peer Y."/>
            <person name="Wheeler G."/>
            <person name="Dacks J.B."/>
            <person name="Delwiche C.F."/>
            <person name="Dyhrman S.T."/>
            <person name="Glockner G."/>
            <person name="John U."/>
            <person name="Richards T."/>
            <person name="Worden A.Z."/>
            <person name="Zhang X."/>
            <person name="Grigoriev I.V."/>
            <person name="Allen A.E."/>
            <person name="Bidle K."/>
            <person name="Borodovsky M."/>
            <person name="Bowler C."/>
            <person name="Brownlee C."/>
            <person name="Cock J.M."/>
            <person name="Elias M."/>
            <person name="Gladyshev V.N."/>
            <person name="Groth M."/>
            <person name="Guda C."/>
            <person name="Hadaegh A."/>
            <person name="Iglesias-Rodriguez M.D."/>
            <person name="Jenkins J."/>
            <person name="Jones B.M."/>
            <person name="Lawson T."/>
            <person name="Leese F."/>
            <person name="Lindquist E."/>
            <person name="Lobanov A."/>
            <person name="Lomsadze A."/>
            <person name="Malik S.B."/>
            <person name="Marsh M.E."/>
            <person name="Mackinder L."/>
            <person name="Mock T."/>
            <person name="Mueller-Roeber B."/>
            <person name="Pagarete A."/>
            <person name="Parker M."/>
            <person name="Probert I."/>
            <person name="Quesneville H."/>
            <person name="Raines C."/>
            <person name="Rensing S.A."/>
            <person name="Riano-Pachon D.M."/>
            <person name="Richier S."/>
            <person name="Rokitta S."/>
            <person name="Shiraiwa Y."/>
            <person name="Soanes D.M."/>
            <person name="van der Giezen M."/>
            <person name="Wahlund T.M."/>
            <person name="Williams B."/>
            <person name="Wilson W."/>
            <person name="Wolfe G."/>
            <person name="Wurch L.L."/>
        </authorList>
    </citation>
    <scope>NUCLEOTIDE SEQUENCE</scope>
</reference>
<sequence length="736" mass="77159">MRRCNRCAGCCAVDCGLCRECQDKPAFGGKGIRKKLCRARRCHNPQSAKAAAAKAAAVSRTADLMKLMLSSRMCCTQPSDREFAEPALPTATAVATTHAVGGSVTSSSHSSPTSAELLERARAQLMPLGSRGVPTNDANPPSFCALSASPSFRALSSPNCDFAVPTAGTPEARDTTSEALRVLAAFPQPEDEMEELLGELLSSLESDDLVSQPSLEFRSLAAGADLPREQQLRLFGAAAADRSAVLLRLQAVLHAMVSNLATSSAGGNDPAAVAAVLRIVTAAEVTLAAGSDLPVPPPLLPAPAAAMRADTALLGRLPALPRHESAPTPVLSPLPSPPEPPPPVSRRSLGLGVDRLGGAIGEIEAWGGIAMWWLLAAPVAWAGWLALASQSEVEALAGKPEVETALHAGILVASWCYHAATPGRSRKGLSLAVASLLVLCRAVVCCRVGDYSLLGVPFLNLALPRLVGSVLGHLSRRLERSSAVALPLPGGPTNSLIPSASPEAAAAMSAVALFDGVTGLAVAAATLLKGVAPVPGGGAEPPAWMHYFAFDTLGPRSMMVGYALWITYLVALARRLRIERFLHLWGQMCAFQPLAHCAIIAARSEPLLSAADFASFVSSPPARAGRLAIGAVTAAMPRALRWKLGCIAAFSFGVGLQDVARVWRFSIWPRPSLMLDRLGLPILGFAEEGIQSSGGDMCYPECPGYHTSRRNTLFSCLTEERREEEFLHAHTTLGVA</sequence>
<evidence type="ECO:0000256" key="2">
    <source>
        <dbReference type="ARBA" id="ARBA00022771"/>
    </source>
</evidence>
<dbReference type="InterPro" id="IPR002857">
    <property type="entry name" value="Znf_CXXC"/>
</dbReference>
<keyword evidence="2" id="KW-0863">Zinc-finger</keyword>
<feature type="compositionally biased region" description="Pro residues" evidence="4">
    <location>
        <begin position="330"/>
        <end position="344"/>
    </location>
</feature>
<dbReference type="GO" id="GO:0003677">
    <property type="term" value="F:DNA binding"/>
    <property type="evidence" value="ECO:0007669"/>
    <property type="project" value="InterPro"/>
</dbReference>
<name>A0A0D3IBD0_EMIH1</name>
<feature type="region of interest" description="Disordered" evidence="4">
    <location>
        <begin position="325"/>
        <end position="348"/>
    </location>
</feature>
<keyword evidence="1" id="KW-0479">Metal-binding</keyword>
<evidence type="ECO:0000259" key="5">
    <source>
        <dbReference type="PROSITE" id="PS51058"/>
    </source>
</evidence>
<dbReference type="HOGENOM" id="CLU_383790_0_0_1"/>
<protein>
    <recommendedName>
        <fullName evidence="5">CXXC-type domain-containing protein</fullName>
    </recommendedName>
</protein>
<evidence type="ECO:0000313" key="7">
    <source>
        <dbReference type="Proteomes" id="UP000013827"/>
    </source>
</evidence>
<dbReference type="KEGG" id="ehx:EMIHUDRAFT_217269"/>
<dbReference type="RefSeq" id="XP_005760994.1">
    <property type="nucleotide sequence ID" value="XM_005760937.1"/>
</dbReference>
<accession>A0A0D3IBD0</accession>
<evidence type="ECO:0000256" key="3">
    <source>
        <dbReference type="ARBA" id="ARBA00022833"/>
    </source>
</evidence>
<dbReference type="GeneID" id="17254771"/>
<dbReference type="GO" id="GO:0008270">
    <property type="term" value="F:zinc ion binding"/>
    <property type="evidence" value="ECO:0007669"/>
    <property type="project" value="UniProtKB-KW"/>
</dbReference>
<reference evidence="6" key="2">
    <citation type="submission" date="2024-10" db="UniProtKB">
        <authorList>
            <consortium name="EnsemblProtists"/>
        </authorList>
    </citation>
    <scope>IDENTIFICATION</scope>
</reference>
<dbReference type="PROSITE" id="PS51058">
    <property type="entry name" value="ZF_CXXC"/>
    <property type="match status" value="1"/>
</dbReference>
<organism evidence="6 7">
    <name type="scientific">Emiliania huxleyi (strain CCMP1516)</name>
    <dbReference type="NCBI Taxonomy" id="280463"/>
    <lineage>
        <taxon>Eukaryota</taxon>
        <taxon>Haptista</taxon>
        <taxon>Haptophyta</taxon>
        <taxon>Prymnesiophyceae</taxon>
        <taxon>Isochrysidales</taxon>
        <taxon>Noelaerhabdaceae</taxon>
        <taxon>Emiliania</taxon>
    </lineage>
</organism>